<accession>A0A9P6LA77</accession>
<protein>
    <submittedName>
        <fullName evidence="2">Uncharacterized protein</fullName>
    </submittedName>
</protein>
<evidence type="ECO:0000313" key="2">
    <source>
        <dbReference type="EMBL" id="KAF9789510.1"/>
    </source>
</evidence>
<name>A0A9P6LA77_9AGAM</name>
<dbReference type="OrthoDB" id="2662502at2759"/>
<dbReference type="Pfam" id="PF20414">
    <property type="entry name" value="DUF6698"/>
    <property type="match status" value="1"/>
</dbReference>
<reference evidence="2" key="1">
    <citation type="journal article" date="2020" name="Nat. Commun.">
        <title>Large-scale genome sequencing of mycorrhizal fungi provides insights into the early evolution of symbiotic traits.</title>
        <authorList>
            <person name="Miyauchi S."/>
            <person name="Kiss E."/>
            <person name="Kuo A."/>
            <person name="Drula E."/>
            <person name="Kohler A."/>
            <person name="Sanchez-Garcia M."/>
            <person name="Morin E."/>
            <person name="Andreopoulos B."/>
            <person name="Barry K.W."/>
            <person name="Bonito G."/>
            <person name="Buee M."/>
            <person name="Carver A."/>
            <person name="Chen C."/>
            <person name="Cichocki N."/>
            <person name="Clum A."/>
            <person name="Culley D."/>
            <person name="Crous P.W."/>
            <person name="Fauchery L."/>
            <person name="Girlanda M."/>
            <person name="Hayes R.D."/>
            <person name="Keri Z."/>
            <person name="LaButti K."/>
            <person name="Lipzen A."/>
            <person name="Lombard V."/>
            <person name="Magnuson J."/>
            <person name="Maillard F."/>
            <person name="Murat C."/>
            <person name="Nolan M."/>
            <person name="Ohm R.A."/>
            <person name="Pangilinan J."/>
            <person name="Pereira M.F."/>
            <person name="Perotto S."/>
            <person name="Peter M."/>
            <person name="Pfister S."/>
            <person name="Riley R."/>
            <person name="Sitrit Y."/>
            <person name="Stielow J.B."/>
            <person name="Szollosi G."/>
            <person name="Zifcakova L."/>
            <person name="Stursova M."/>
            <person name="Spatafora J.W."/>
            <person name="Tedersoo L."/>
            <person name="Vaario L.M."/>
            <person name="Yamada A."/>
            <person name="Yan M."/>
            <person name="Wang P."/>
            <person name="Xu J."/>
            <person name="Bruns T."/>
            <person name="Baldrian P."/>
            <person name="Vilgalys R."/>
            <person name="Dunand C."/>
            <person name="Henrissat B."/>
            <person name="Grigoriev I.V."/>
            <person name="Hibbett D."/>
            <person name="Nagy L.G."/>
            <person name="Martin F.M."/>
        </authorList>
    </citation>
    <scope>NUCLEOTIDE SEQUENCE</scope>
    <source>
        <strain evidence="2">UH-Tt-Lm1</strain>
    </source>
</reference>
<keyword evidence="3" id="KW-1185">Reference proteome</keyword>
<evidence type="ECO:0000313" key="3">
    <source>
        <dbReference type="Proteomes" id="UP000736335"/>
    </source>
</evidence>
<dbReference type="EMBL" id="WIUZ02000003">
    <property type="protein sequence ID" value="KAF9789510.1"/>
    <property type="molecule type" value="Genomic_DNA"/>
</dbReference>
<dbReference type="AlphaFoldDB" id="A0A9P6LA77"/>
<gene>
    <name evidence="2" type="ORF">BJ322DRAFT_1018137</name>
</gene>
<sequence length="328" mass="37380">MSYYTHLISGANSTRSDDHSRVKPKVAKWINARPGVTDKQHLTLSKRDRRGLQHDLTGRLLCPIKYNWDDTSIRAKIRDEVGGYSASSDYWLQCLYEGEEGDPGDVEKGFLRSQLLMKAIFDYPDHRHSNSYSRHHLQRKRMATNQTAAHNDEDLPGQALQKDQIMQRSIGWMGMHPSCHRIHNSANATHWMNDYNGFNYKEFWEFIVDFFEADETPEGQEASTKLLEWWNNLPKVLINTHSCSNIGTTGIPCNPTATVSGCLLISPALVVFGSTLSVHLFVKYIYDILVIRCAIRKSSVYGPAKPEIPIGSKTCKRMYPDISLTICR</sequence>
<organism evidence="2 3">
    <name type="scientific">Thelephora terrestris</name>
    <dbReference type="NCBI Taxonomy" id="56493"/>
    <lineage>
        <taxon>Eukaryota</taxon>
        <taxon>Fungi</taxon>
        <taxon>Dikarya</taxon>
        <taxon>Basidiomycota</taxon>
        <taxon>Agaricomycotina</taxon>
        <taxon>Agaricomycetes</taxon>
        <taxon>Thelephorales</taxon>
        <taxon>Thelephoraceae</taxon>
        <taxon>Thelephora</taxon>
    </lineage>
</organism>
<comment type="caution">
    <text evidence="2">The sequence shown here is derived from an EMBL/GenBank/DDBJ whole genome shotgun (WGS) entry which is preliminary data.</text>
</comment>
<reference evidence="2" key="2">
    <citation type="submission" date="2020-11" db="EMBL/GenBank/DDBJ databases">
        <authorList>
            <consortium name="DOE Joint Genome Institute"/>
            <person name="Kuo A."/>
            <person name="Miyauchi S."/>
            <person name="Kiss E."/>
            <person name="Drula E."/>
            <person name="Kohler A."/>
            <person name="Sanchez-Garcia M."/>
            <person name="Andreopoulos B."/>
            <person name="Barry K.W."/>
            <person name="Bonito G."/>
            <person name="Buee M."/>
            <person name="Carver A."/>
            <person name="Chen C."/>
            <person name="Cichocki N."/>
            <person name="Clum A."/>
            <person name="Culley D."/>
            <person name="Crous P.W."/>
            <person name="Fauchery L."/>
            <person name="Girlanda M."/>
            <person name="Hayes R."/>
            <person name="Keri Z."/>
            <person name="Labutti K."/>
            <person name="Lipzen A."/>
            <person name="Lombard V."/>
            <person name="Magnuson J."/>
            <person name="Maillard F."/>
            <person name="Morin E."/>
            <person name="Murat C."/>
            <person name="Nolan M."/>
            <person name="Ohm R."/>
            <person name="Pangilinan J."/>
            <person name="Pereira M."/>
            <person name="Perotto S."/>
            <person name="Peter M."/>
            <person name="Riley R."/>
            <person name="Sitrit Y."/>
            <person name="Stielow B."/>
            <person name="Szollosi G."/>
            <person name="Zifcakova L."/>
            <person name="Stursova M."/>
            <person name="Spatafora J.W."/>
            <person name="Tedersoo L."/>
            <person name="Vaario L.-M."/>
            <person name="Yamada A."/>
            <person name="Yan M."/>
            <person name="Wang P."/>
            <person name="Xu J."/>
            <person name="Bruns T."/>
            <person name="Baldrian P."/>
            <person name="Vilgalys R."/>
            <person name="Henrissat B."/>
            <person name="Grigoriev I.V."/>
            <person name="Hibbett D."/>
            <person name="Nagy L.G."/>
            <person name="Martin F.M."/>
        </authorList>
    </citation>
    <scope>NUCLEOTIDE SEQUENCE</scope>
    <source>
        <strain evidence="2">UH-Tt-Lm1</strain>
    </source>
</reference>
<feature type="region of interest" description="Disordered" evidence="1">
    <location>
        <begin position="1"/>
        <end position="20"/>
    </location>
</feature>
<dbReference type="InterPro" id="IPR046521">
    <property type="entry name" value="DUF6698"/>
</dbReference>
<proteinExistence type="predicted"/>
<dbReference type="Proteomes" id="UP000736335">
    <property type="component" value="Unassembled WGS sequence"/>
</dbReference>
<evidence type="ECO:0000256" key="1">
    <source>
        <dbReference type="SAM" id="MobiDB-lite"/>
    </source>
</evidence>